<evidence type="ECO:0000313" key="2">
    <source>
        <dbReference type="EMBL" id="GFM31724.1"/>
    </source>
</evidence>
<keyword evidence="3" id="KW-1185">Reference proteome</keyword>
<keyword evidence="1" id="KW-0812">Transmembrane</keyword>
<proteinExistence type="predicted"/>
<reference evidence="2 3" key="1">
    <citation type="submission" date="2020-05" db="EMBL/GenBank/DDBJ databases">
        <title>Draft genome sequence of Desulfovibrio sp. strain HN2T.</title>
        <authorList>
            <person name="Ueno A."/>
            <person name="Tamazawa S."/>
            <person name="Tamamura S."/>
            <person name="Murakami T."/>
            <person name="Kiyama T."/>
            <person name="Inomata H."/>
            <person name="Amano Y."/>
            <person name="Miyakawa K."/>
            <person name="Tamaki H."/>
            <person name="Naganuma T."/>
            <person name="Kaneko K."/>
        </authorList>
    </citation>
    <scope>NUCLEOTIDE SEQUENCE [LARGE SCALE GENOMIC DNA]</scope>
    <source>
        <strain evidence="2 3">HN2</strain>
    </source>
</reference>
<evidence type="ECO:0008006" key="4">
    <source>
        <dbReference type="Google" id="ProtNLM"/>
    </source>
</evidence>
<keyword evidence="1" id="KW-1133">Transmembrane helix</keyword>
<protein>
    <recommendedName>
        <fullName evidence="4">O-antigen polymerase</fullName>
    </recommendedName>
</protein>
<organism evidence="2 3">
    <name type="scientific">Desulfovibrio subterraneus</name>
    <dbReference type="NCBI Taxonomy" id="2718620"/>
    <lineage>
        <taxon>Bacteria</taxon>
        <taxon>Pseudomonadati</taxon>
        <taxon>Thermodesulfobacteriota</taxon>
        <taxon>Desulfovibrionia</taxon>
        <taxon>Desulfovibrionales</taxon>
        <taxon>Desulfovibrionaceae</taxon>
        <taxon>Desulfovibrio</taxon>
    </lineage>
</organism>
<comment type="caution">
    <text evidence="2">The sequence shown here is derived from an EMBL/GenBank/DDBJ whole genome shotgun (WGS) entry which is preliminary data.</text>
</comment>
<dbReference type="EMBL" id="BLVO01000001">
    <property type="protein sequence ID" value="GFM31724.1"/>
    <property type="molecule type" value="Genomic_DNA"/>
</dbReference>
<dbReference type="Proteomes" id="UP000503840">
    <property type="component" value="Unassembled WGS sequence"/>
</dbReference>
<dbReference type="AlphaFoldDB" id="A0A7J0BET9"/>
<feature type="transmembrane region" description="Helical" evidence="1">
    <location>
        <begin position="123"/>
        <end position="141"/>
    </location>
</feature>
<feature type="transmembrane region" description="Helical" evidence="1">
    <location>
        <begin position="60"/>
        <end position="84"/>
    </location>
</feature>
<evidence type="ECO:0000313" key="3">
    <source>
        <dbReference type="Proteomes" id="UP000503840"/>
    </source>
</evidence>
<name>A0A7J0BET9_9BACT</name>
<evidence type="ECO:0000256" key="1">
    <source>
        <dbReference type="SAM" id="Phobius"/>
    </source>
</evidence>
<feature type="transmembrane region" description="Helical" evidence="1">
    <location>
        <begin position="96"/>
        <end position="117"/>
    </location>
</feature>
<gene>
    <name evidence="2" type="ORF">DSM101010T_00890</name>
</gene>
<keyword evidence="1" id="KW-0472">Membrane</keyword>
<sequence>MLTYHANNTAANYGTRLQLWKHSYSLLLQRPLLGNSPNQLEEVGGVKFRVMQSHNVYLKIGVYFGIPALIFAVLFHLGMLHSLFRATQVLSSPYKDFAFCTFLSFFWMVAQGLVSNAEPVGEFHSAALLAGMSGVTLGLAFPTTQD</sequence>
<accession>A0A7J0BET9</accession>